<name>A0ABV7A5Z6_9BACI</name>
<evidence type="ECO:0000313" key="1">
    <source>
        <dbReference type="EMBL" id="MFC2948512.1"/>
    </source>
</evidence>
<comment type="caution">
    <text evidence="1">The sequence shown here is derived from an EMBL/GenBank/DDBJ whole genome shotgun (WGS) entry which is preliminary data.</text>
</comment>
<dbReference type="EMBL" id="JBHRRZ010000015">
    <property type="protein sequence ID" value="MFC2948512.1"/>
    <property type="molecule type" value="Genomic_DNA"/>
</dbReference>
<protein>
    <submittedName>
        <fullName evidence="1">DUF3800 domain-containing protein</fullName>
    </submittedName>
</protein>
<reference evidence="2" key="1">
    <citation type="journal article" date="2019" name="Int. J. Syst. Evol. Microbiol.">
        <title>The Global Catalogue of Microorganisms (GCM) 10K type strain sequencing project: providing services to taxonomists for standard genome sequencing and annotation.</title>
        <authorList>
            <consortium name="The Broad Institute Genomics Platform"/>
            <consortium name="The Broad Institute Genome Sequencing Center for Infectious Disease"/>
            <person name="Wu L."/>
            <person name="Ma J."/>
        </authorList>
    </citation>
    <scope>NUCLEOTIDE SEQUENCE [LARGE SCALE GENOMIC DNA]</scope>
    <source>
        <strain evidence="2">KCTC 13193</strain>
    </source>
</reference>
<evidence type="ECO:0000313" key="2">
    <source>
        <dbReference type="Proteomes" id="UP001595387"/>
    </source>
</evidence>
<sequence>MNNYSNQWKIFCEESGDKGIPRSAGSSHFYIITAILVRAEDAEKFRSSIEEHTFKELRLRQPLEWKQLKSRFKRDDKRISKFLRRVERDSPEFLITNVFCNKEETNGPGLVDRNVFMNYLYGLMFRRIAGFLSKTNSRAELIIDRNTDKMAQDSLKNYISDVTRYYTGSHPRHSKPKWINPEDDPILGMSDFISGVALRSWTDYVENVSDECKKCEVTNCMYNCDESNYKYKRSFRYIQKWNYNTLSNWDWQGLLYHPYVYKDNYPHLIQPK</sequence>
<organism evidence="1 2">
    <name type="scientific">Virgibacillus sediminis</name>
    <dbReference type="NCBI Taxonomy" id="202260"/>
    <lineage>
        <taxon>Bacteria</taxon>
        <taxon>Bacillati</taxon>
        <taxon>Bacillota</taxon>
        <taxon>Bacilli</taxon>
        <taxon>Bacillales</taxon>
        <taxon>Bacillaceae</taxon>
        <taxon>Virgibacillus</taxon>
    </lineage>
</organism>
<gene>
    <name evidence="1" type="ORF">ACFODW_09190</name>
</gene>
<dbReference type="RefSeq" id="WP_390305583.1">
    <property type="nucleotide sequence ID" value="NZ_JBHRRZ010000015.1"/>
</dbReference>
<accession>A0ABV7A5Z6</accession>
<dbReference type="Proteomes" id="UP001595387">
    <property type="component" value="Unassembled WGS sequence"/>
</dbReference>
<keyword evidence="2" id="KW-1185">Reference proteome</keyword>
<proteinExistence type="predicted"/>